<proteinExistence type="predicted"/>
<dbReference type="GO" id="GO:0070740">
    <property type="term" value="F:tubulin-glutamic acid ligase activity"/>
    <property type="evidence" value="ECO:0007669"/>
    <property type="project" value="TreeGrafter"/>
</dbReference>
<dbReference type="OrthoDB" id="202825at2759"/>
<dbReference type="GO" id="GO:0036064">
    <property type="term" value="C:ciliary basal body"/>
    <property type="evidence" value="ECO:0007669"/>
    <property type="project" value="TreeGrafter"/>
</dbReference>
<dbReference type="GO" id="GO:0015631">
    <property type="term" value="F:tubulin binding"/>
    <property type="evidence" value="ECO:0007669"/>
    <property type="project" value="TreeGrafter"/>
</dbReference>
<reference evidence="1" key="1">
    <citation type="submission" date="2020-10" db="EMBL/GenBank/DDBJ databases">
        <title>Unveiling of a novel bifunctional photoreceptor, Dualchrome1, isolated from a cosmopolitan green alga.</title>
        <authorList>
            <person name="Suzuki S."/>
            <person name="Kawachi M."/>
        </authorList>
    </citation>
    <scope>NUCLEOTIDE SEQUENCE</scope>
    <source>
        <strain evidence="1">NIES 2893</strain>
    </source>
</reference>
<gene>
    <name evidence="1" type="ORF">PPROV_000022700</name>
</gene>
<sequence>MLKLENVDQRTLNMETAERLKKVASTFSDEEEAGEEHETQRRCGLGFKEAALAAAEEKAASAPKRRKKKKALPICVNLANCKYDVVRTVLKKLSWKEVGDDDHWHLYWTDTSVAIERVMRLSKTQKINHFTGKTEPKKWWPPSTQIAPN</sequence>
<accession>A0A830H707</accession>
<protein>
    <submittedName>
        <fullName evidence="1">Uncharacterized protein</fullName>
    </submittedName>
</protein>
<dbReference type="PANTHER" id="PTHR12241:SF147">
    <property type="entry name" value="TUBULIN POLYGLUTAMYLASE TTLL7"/>
    <property type="match status" value="1"/>
</dbReference>
<dbReference type="EMBL" id="BNJQ01000001">
    <property type="protein sequence ID" value="GHP01471.1"/>
    <property type="molecule type" value="Genomic_DNA"/>
</dbReference>
<name>A0A830H707_9CHLO</name>
<comment type="caution">
    <text evidence="1">The sequence shown here is derived from an EMBL/GenBank/DDBJ whole genome shotgun (WGS) entry which is preliminary data.</text>
</comment>
<dbReference type="Proteomes" id="UP000660262">
    <property type="component" value="Unassembled WGS sequence"/>
</dbReference>
<dbReference type="PANTHER" id="PTHR12241">
    <property type="entry name" value="TUBULIN POLYGLUTAMYLASE"/>
    <property type="match status" value="1"/>
</dbReference>
<keyword evidence="2" id="KW-1185">Reference proteome</keyword>
<dbReference type="GO" id="GO:0000226">
    <property type="term" value="P:microtubule cytoskeleton organization"/>
    <property type="evidence" value="ECO:0007669"/>
    <property type="project" value="TreeGrafter"/>
</dbReference>
<organism evidence="1 2">
    <name type="scientific">Pycnococcus provasolii</name>
    <dbReference type="NCBI Taxonomy" id="41880"/>
    <lineage>
        <taxon>Eukaryota</taxon>
        <taxon>Viridiplantae</taxon>
        <taxon>Chlorophyta</taxon>
        <taxon>Pseudoscourfieldiophyceae</taxon>
        <taxon>Pseudoscourfieldiales</taxon>
        <taxon>Pycnococcaceae</taxon>
        <taxon>Pycnococcus</taxon>
    </lineage>
</organism>
<evidence type="ECO:0000313" key="1">
    <source>
        <dbReference type="EMBL" id="GHP01471.1"/>
    </source>
</evidence>
<dbReference type="AlphaFoldDB" id="A0A830H707"/>
<evidence type="ECO:0000313" key="2">
    <source>
        <dbReference type="Proteomes" id="UP000660262"/>
    </source>
</evidence>